<dbReference type="PANTHER" id="PTHR33877:SF2">
    <property type="entry name" value="OS07G0170200 PROTEIN"/>
    <property type="match status" value="1"/>
</dbReference>
<keyword evidence="3" id="KW-1185">Reference proteome</keyword>
<dbReference type="OrthoDB" id="28128at10239"/>
<dbReference type="InterPro" id="IPR029471">
    <property type="entry name" value="HNH_5"/>
</dbReference>
<gene>
    <name evidence="2" type="primary">142</name>
</gene>
<dbReference type="SMART" id="SM00507">
    <property type="entry name" value="HNHc"/>
    <property type="match status" value="1"/>
</dbReference>
<organism evidence="2 3">
    <name type="scientific">Delftia phage PhiW-14</name>
    <name type="common">Deftia acidovorans bacteriophage phiW-14</name>
    <dbReference type="NCBI Taxonomy" id="665032"/>
    <lineage>
        <taxon>Viruses</taxon>
        <taxon>Duplodnaviria</taxon>
        <taxon>Heunggongvirae</taxon>
        <taxon>Uroviricota</taxon>
        <taxon>Caudoviricetes</taxon>
        <taxon>Ionavirus</taxon>
        <taxon>Ionavirus W14</taxon>
    </lineage>
</organism>
<feature type="domain" description="HNH nuclease" evidence="1">
    <location>
        <begin position="64"/>
        <end position="117"/>
    </location>
</feature>
<dbReference type="Gene3D" id="1.10.30.50">
    <property type="match status" value="1"/>
</dbReference>
<dbReference type="PANTHER" id="PTHR33877">
    <property type="entry name" value="SLL1193 PROTEIN"/>
    <property type="match status" value="1"/>
</dbReference>
<evidence type="ECO:0000313" key="3">
    <source>
        <dbReference type="Proteomes" id="UP000008986"/>
    </source>
</evidence>
<dbReference type="GeneID" id="8684090"/>
<keyword evidence="2" id="KW-0540">Nuclease</keyword>
<dbReference type="EMBL" id="GQ357915">
    <property type="protein sequence ID" value="ACV50164.1"/>
    <property type="molecule type" value="Genomic_DNA"/>
</dbReference>
<dbReference type="GO" id="GO:0004519">
    <property type="term" value="F:endonuclease activity"/>
    <property type="evidence" value="ECO:0007669"/>
    <property type="project" value="UniProtKB-KW"/>
</dbReference>
<proteinExistence type="predicted"/>
<keyword evidence="2" id="KW-0255">Endonuclease</keyword>
<name>C9DGB3_BPW14</name>
<sequence length="190" mass="21407">MNMNQYQRHSEIGNYTVFEAMREGIKRLNIDQDISCGLVSVRMRTFYEHGVVCEGCGRVGQFFAVERPLNSTDHRQWHLNLYDAEGMLMTHDHVIPRSKGGKDNTDNTQTMCYECNQRKADRMPHEGLGPVRAPKQPRVTIKDAAAQVAKEVAERNAAWAGIGVSDVCDVWNRMNKILGKSQADAPVVSD</sequence>
<dbReference type="Proteomes" id="UP000008986">
    <property type="component" value="Segment"/>
</dbReference>
<reference evidence="3" key="1">
    <citation type="submission" date="2009-07" db="EMBL/GenBank/DDBJ databases">
        <authorList>
            <person name="Kropinski A.M."/>
            <person name="Villegas A."/>
            <person name="Lingohr E.J."/>
        </authorList>
    </citation>
    <scope>NUCLEOTIDE SEQUENCE [LARGE SCALE GENOMIC DNA]</scope>
</reference>
<dbReference type="KEGG" id="vg:8684090"/>
<accession>C9DGB3</accession>
<protein>
    <submittedName>
        <fullName evidence="2">Putative HNH endonuclease</fullName>
    </submittedName>
</protein>
<evidence type="ECO:0000259" key="1">
    <source>
        <dbReference type="SMART" id="SM00507"/>
    </source>
</evidence>
<dbReference type="InterPro" id="IPR052892">
    <property type="entry name" value="NA-targeting_endonuclease"/>
</dbReference>
<dbReference type="CDD" id="cd00085">
    <property type="entry name" value="HNHc"/>
    <property type="match status" value="1"/>
</dbReference>
<dbReference type="RefSeq" id="YP_003358996.1">
    <property type="nucleotide sequence ID" value="NC_013697.1"/>
</dbReference>
<keyword evidence="2" id="KW-0378">Hydrolase</keyword>
<dbReference type="Pfam" id="PF14279">
    <property type="entry name" value="HNH_5"/>
    <property type="match status" value="1"/>
</dbReference>
<evidence type="ECO:0000313" key="2">
    <source>
        <dbReference type="EMBL" id="ACV50164.1"/>
    </source>
</evidence>
<organismHost>
    <name type="scientific">Delftia acidovorans</name>
    <name type="common">Pseudomonas acidovorans</name>
    <name type="synonym">Comamonas acidovorans</name>
    <dbReference type="NCBI Taxonomy" id="80866"/>
</organismHost>
<dbReference type="InterPro" id="IPR003615">
    <property type="entry name" value="HNH_nuc"/>
</dbReference>